<dbReference type="GO" id="GO:0016787">
    <property type="term" value="F:hydrolase activity"/>
    <property type="evidence" value="ECO:0007669"/>
    <property type="project" value="UniProtKB-KW"/>
</dbReference>
<feature type="non-terminal residue" evidence="1">
    <location>
        <position position="40"/>
    </location>
</feature>
<reference evidence="1 2" key="1">
    <citation type="submission" date="2018-11" db="EMBL/GenBank/DDBJ databases">
        <title>Genomic profiling of Staphylococcus species from a Poultry farm system in KwaZulu-Natal, South Africa.</title>
        <authorList>
            <person name="Amoako D.G."/>
            <person name="Somboro A.M."/>
            <person name="Abia A.L.K."/>
            <person name="Bester L.A."/>
            <person name="Essack S.Y."/>
        </authorList>
    </citation>
    <scope>NUCLEOTIDE SEQUENCE [LARGE SCALE GENOMIC DNA]</scope>
    <source>
        <strain evidence="1 2">SA12</strain>
    </source>
</reference>
<name>A0AB37XNR5_STAAU</name>
<accession>A0AB37XNR5</accession>
<gene>
    <name evidence="1" type="ORF">EIH03_14180</name>
</gene>
<evidence type="ECO:0000313" key="2">
    <source>
        <dbReference type="Proteomes" id="UP000294017"/>
    </source>
</evidence>
<protein>
    <submittedName>
        <fullName evidence="1">Metal-dependent hydrolase</fullName>
    </submittedName>
</protein>
<organism evidence="1 2">
    <name type="scientific">Staphylococcus aureus</name>
    <dbReference type="NCBI Taxonomy" id="1280"/>
    <lineage>
        <taxon>Bacteria</taxon>
        <taxon>Bacillati</taxon>
        <taxon>Bacillota</taxon>
        <taxon>Bacilli</taxon>
        <taxon>Bacillales</taxon>
        <taxon>Staphylococcaceae</taxon>
        <taxon>Staphylococcus</taxon>
    </lineage>
</organism>
<dbReference type="EMBL" id="RQTF01000339">
    <property type="protein sequence ID" value="RZI04778.1"/>
    <property type="molecule type" value="Genomic_DNA"/>
</dbReference>
<keyword evidence="1" id="KW-0378">Hydrolase</keyword>
<proteinExistence type="predicted"/>
<dbReference type="Proteomes" id="UP000294017">
    <property type="component" value="Unassembled WGS sequence"/>
</dbReference>
<evidence type="ECO:0000313" key="1">
    <source>
        <dbReference type="EMBL" id="RZI04778.1"/>
    </source>
</evidence>
<comment type="caution">
    <text evidence="1">The sequence shown here is derived from an EMBL/GenBank/DDBJ whole genome shotgun (WGS) entry which is preliminary data.</text>
</comment>
<dbReference type="AlphaFoldDB" id="A0AB37XNR5"/>
<sequence>MTGKTHASCCMLVGALKTQYFQTDIFSSVTVILLATLASL</sequence>